<comment type="caution">
    <text evidence="2">The sequence shown here is derived from an EMBL/GenBank/DDBJ whole genome shotgun (WGS) entry which is preliminary data.</text>
</comment>
<accession>A0A9W8JYH5</accession>
<organism evidence="2 3">
    <name type="scientific">Agrocybe chaxingu</name>
    <dbReference type="NCBI Taxonomy" id="84603"/>
    <lineage>
        <taxon>Eukaryota</taxon>
        <taxon>Fungi</taxon>
        <taxon>Dikarya</taxon>
        <taxon>Basidiomycota</taxon>
        <taxon>Agaricomycotina</taxon>
        <taxon>Agaricomycetes</taxon>
        <taxon>Agaricomycetidae</taxon>
        <taxon>Agaricales</taxon>
        <taxon>Agaricineae</taxon>
        <taxon>Strophariaceae</taxon>
        <taxon>Agrocybe</taxon>
    </lineage>
</organism>
<evidence type="ECO:0000256" key="1">
    <source>
        <dbReference type="SAM" id="MobiDB-lite"/>
    </source>
</evidence>
<protein>
    <submittedName>
        <fullName evidence="2">Uncharacterized protein</fullName>
    </submittedName>
</protein>
<keyword evidence="3" id="KW-1185">Reference proteome</keyword>
<dbReference type="AlphaFoldDB" id="A0A9W8JYH5"/>
<gene>
    <name evidence="2" type="ORF">NLJ89_g10536</name>
</gene>
<dbReference type="EMBL" id="JANKHO010001977">
    <property type="protein sequence ID" value="KAJ3496039.1"/>
    <property type="molecule type" value="Genomic_DNA"/>
</dbReference>
<evidence type="ECO:0000313" key="3">
    <source>
        <dbReference type="Proteomes" id="UP001148786"/>
    </source>
</evidence>
<sequence>MTPVLGSNDGNSMGNSSSYNKANLAEGSAGTDCYCNQPGGLEEVLWKSYFRTFHPFLTTNYGDVDQLGPLIGDGGSRKESSPKLHCEVGVPLGRSGGGILNDQKDEDEISESVPLPSPWTDWEADDSAESRDCDGTRQNCDALLSSGRPCAINLTIFLLLTLTTMPRKKAKSTRQADATTAEQAMVFFMSSIRDPHKVTHCGQCLCGALLTAVAAEPDRQMDTSEKLPATIRKNLEFWNLLLSFFVTPRTDEEIDRLLTAFSECRCQLTESGMHQYHGDGHKSGEGLMNRTWMEHYAPPEEKAKYSAVRCAFVVQGFAVLYAGLHDGGIKSVAKGVTHTWPSTPLDLVPFGADELVQTMLQWYRLVPDPIVM</sequence>
<name>A0A9W8JYH5_9AGAR</name>
<dbReference type="OrthoDB" id="2998255at2759"/>
<proteinExistence type="predicted"/>
<dbReference type="Proteomes" id="UP001148786">
    <property type="component" value="Unassembled WGS sequence"/>
</dbReference>
<evidence type="ECO:0000313" key="2">
    <source>
        <dbReference type="EMBL" id="KAJ3496039.1"/>
    </source>
</evidence>
<feature type="region of interest" description="Disordered" evidence="1">
    <location>
        <begin position="95"/>
        <end position="130"/>
    </location>
</feature>
<reference evidence="2" key="1">
    <citation type="submission" date="2022-07" db="EMBL/GenBank/DDBJ databases">
        <title>Genome Sequence of Agrocybe chaxingu.</title>
        <authorList>
            <person name="Buettner E."/>
        </authorList>
    </citation>
    <scope>NUCLEOTIDE SEQUENCE</scope>
    <source>
        <strain evidence="2">MP-N11</strain>
    </source>
</reference>